<dbReference type="HAMAP" id="MF_01398">
    <property type="entry name" value="ATP_synth_b_bprime"/>
    <property type="match status" value="1"/>
</dbReference>
<keyword evidence="9 15" id="KW-0472">Membrane</keyword>
<reference evidence="18" key="2">
    <citation type="journal article" date="2023" name="Microbiome">
        <title>Synthase-selected sorting approach identifies a beta-lactone synthase in a nudibranch symbiotic bacterium.</title>
        <authorList>
            <person name="Dzunkova M."/>
            <person name="La Clair J.J."/>
            <person name="Tyml T."/>
            <person name="Doud D."/>
            <person name="Schulz F."/>
            <person name="Piquer-Esteban S."/>
            <person name="Porcel Sanchis D."/>
            <person name="Osborn A."/>
            <person name="Robinson D."/>
            <person name="Louie K.B."/>
            <person name="Bowen B.P."/>
            <person name="Bowers R.M."/>
            <person name="Lee J."/>
            <person name="Arnau V."/>
            <person name="Diaz-Villanueva W."/>
            <person name="Stepanauskas R."/>
            <person name="Gosliner T."/>
            <person name="Date S.V."/>
            <person name="Northen T.R."/>
            <person name="Cheng J.F."/>
            <person name="Burkart M.D."/>
            <person name="Woyke T."/>
        </authorList>
    </citation>
    <scope>NUCLEOTIDE SEQUENCE</scope>
    <source>
        <strain evidence="18">Df01</strain>
    </source>
</reference>
<comment type="subunit">
    <text evidence="15">F-type ATPases have 2 components, F(1) - the catalytic core - and F(0) - the membrane proton channel. F(1) has five subunits: alpha(3), beta(3), gamma(1), delta(1), epsilon(1). F(0) has three main subunits: a(1), b(2) and c(10-14). The alpha and beta chains form an alternating ring which encloses part of the gamma chain. F(1) is attached to F(0) by a central stalk formed by the gamma and epsilon chains, while a peripheral stalk is formed by the delta and b chains.</text>
</comment>
<protein>
    <recommendedName>
        <fullName evidence="15">ATP synthase subunit b</fullName>
    </recommendedName>
    <alternativeName>
        <fullName evidence="15">ATP synthase F(0) sector subunit b</fullName>
    </alternativeName>
    <alternativeName>
        <fullName evidence="15">ATPase subunit I</fullName>
    </alternativeName>
    <alternativeName>
        <fullName evidence="15">F-type ATPase subunit b</fullName>
        <shortName evidence="15">F-ATPase subunit b</shortName>
    </alternativeName>
</protein>
<evidence type="ECO:0000256" key="8">
    <source>
        <dbReference type="ARBA" id="ARBA00023065"/>
    </source>
</evidence>
<keyword evidence="10 15" id="KW-0066">ATP synthesis</keyword>
<reference evidence="18" key="1">
    <citation type="submission" date="2022-08" db="EMBL/GenBank/DDBJ databases">
        <authorList>
            <person name="Dzunkova M."/>
            <person name="La Clair J."/>
            <person name="Tyml T."/>
            <person name="Doud D."/>
            <person name="Schulz F."/>
            <person name="Piquer S."/>
            <person name="Porcel Sanchis D."/>
            <person name="Osborn A."/>
            <person name="Robinson D."/>
            <person name="Louie K.B."/>
            <person name="Bowen B.P."/>
            <person name="Bowers R."/>
            <person name="Lee J."/>
            <person name="Arnau Llombart V."/>
            <person name="Diaz Villanueva W."/>
            <person name="Gosliner T."/>
            <person name="Northen T."/>
            <person name="Cheng J.-F."/>
            <person name="Burkart M.D."/>
            <person name="Woyke T."/>
        </authorList>
    </citation>
    <scope>NUCLEOTIDE SEQUENCE</scope>
    <source>
        <strain evidence="18">Df01</strain>
    </source>
</reference>
<evidence type="ECO:0000256" key="17">
    <source>
        <dbReference type="SAM" id="SignalP"/>
    </source>
</evidence>
<keyword evidence="17" id="KW-0732">Signal</keyword>
<comment type="similarity">
    <text evidence="1 15 16">Belongs to the ATPase B chain family.</text>
</comment>
<evidence type="ECO:0000256" key="5">
    <source>
        <dbReference type="ARBA" id="ARBA00022692"/>
    </source>
</evidence>
<evidence type="ECO:0000313" key="19">
    <source>
        <dbReference type="Proteomes" id="UP001168167"/>
    </source>
</evidence>
<keyword evidence="6 15" id="KW-0375">Hydrogen ion transport</keyword>
<dbReference type="InterPro" id="IPR028987">
    <property type="entry name" value="ATP_synth_B-like_membr_sf"/>
</dbReference>
<evidence type="ECO:0000256" key="14">
    <source>
        <dbReference type="ARBA" id="ARBA00037847"/>
    </source>
</evidence>
<dbReference type="NCBIfam" id="TIGR01144">
    <property type="entry name" value="ATP_synt_b"/>
    <property type="match status" value="1"/>
</dbReference>
<organism evidence="18 19">
    <name type="scientific">Candidatus Doriopsillibacter californiensis</name>
    <dbReference type="NCBI Taxonomy" id="2970740"/>
    <lineage>
        <taxon>Bacteria</taxon>
        <taxon>Pseudomonadati</taxon>
        <taxon>Pseudomonadota</taxon>
        <taxon>Gammaproteobacteria</taxon>
        <taxon>Candidatus Tethybacterales</taxon>
        <taxon>Candidatus Persebacteraceae</taxon>
        <taxon>Candidatus Doriopsillibacter</taxon>
    </lineage>
</organism>
<dbReference type="EMBL" id="JANQAO010000001">
    <property type="protein sequence ID" value="MDM5147207.1"/>
    <property type="molecule type" value="Genomic_DNA"/>
</dbReference>
<dbReference type="NCBIfam" id="NF004411">
    <property type="entry name" value="PRK05759.1-2"/>
    <property type="match status" value="1"/>
</dbReference>
<keyword evidence="3 15" id="KW-1003">Cell membrane</keyword>
<accession>A0ABT7QKH0</accession>
<dbReference type="Proteomes" id="UP001168167">
    <property type="component" value="Unassembled WGS sequence"/>
</dbReference>
<keyword evidence="4 15" id="KW-0138">CF(0)</keyword>
<dbReference type="InterPro" id="IPR050059">
    <property type="entry name" value="ATP_synthase_B_chain"/>
</dbReference>
<dbReference type="Pfam" id="PF00430">
    <property type="entry name" value="ATP-synt_B"/>
    <property type="match status" value="1"/>
</dbReference>
<evidence type="ECO:0000256" key="10">
    <source>
        <dbReference type="ARBA" id="ARBA00023310"/>
    </source>
</evidence>
<evidence type="ECO:0000256" key="11">
    <source>
        <dbReference type="ARBA" id="ARBA00025198"/>
    </source>
</evidence>
<evidence type="ECO:0000256" key="4">
    <source>
        <dbReference type="ARBA" id="ARBA00022547"/>
    </source>
</evidence>
<evidence type="ECO:0000313" key="18">
    <source>
        <dbReference type="EMBL" id="MDM5147207.1"/>
    </source>
</evidence>
<evidence type="ECO:0000256" key="12">
    <source>
        <dbReference type="ARBA" id="ARBA00025614"/>
    </source>
</evidence>
<dbReference type="CDD" id="cd06503">
    <property type="entry name" value="ATP-synt_Fo_b"/>
    <property type="match status" value="1"/>
</dbReference>
<keyword evidence="5 15" id="KW-0812">Transmembrane</keyword>
<evidence type="ECO:0000256" key="1">
    <source>
        <dbReference type="ARBA" id="ARBA00005513"/>
    </source>
</evidence>
<sequence>MMNIFTKALPLLLLPAPALAAEGGLKLLSFTTLLGEIATFGILIWVMMKYVWPPLMNAIETRQKEIADGLAAAEEGKQALSSASARKDELLAEARAKASVYIAEGEKRRSEIVEAARGEAESENARILEQGRQKLESERAAMCRELEAKVGELVIAGASKVLAREVDIGVHVDIVDSLKQNLRS</sequence>
<comment type="function">
    <text evidence="11 15">F(1)F(0) ATP synthase produces ATP from ADP in the presence of a proton or sodium gradient. F-type ATPases consist of two structural domains, F(1) containing the extramembraneous catalytic core and F(0) containing the membrane proton channel, linked together by a central stalk and a peripheral stalk. During catalysis, ATP synthesis in the catalytic domain of F(1) is coupled via a rotary mechanism of the central stalk subunits to proton translocation.</text>
</comment>
<feature type="signal peptide" evidence="17">
    <location>
        <begin position="1"/>
        <end position="20"/>
    </location>
</feature>
<comment type="function">
    <text evidence="12">Component of the F(0) channel, it forms part of the peripheral stalk, linking F(1) to F(0). The b'-subunit is a diverged and duplicated form of b found in plants and photosynthetic bacteria.</text>
</comment>
<evidence type="ECO:0000256" key="7">
    <source>
        <dbReference type="ARBA" id="ARBA00022989"/>
    </source>
</evidence>
<keyword evidence="19" id="KW-1185">Reference proteome</keyword>
<feature type="chain" id="PRO_5046744281" description="ATP synthase subunit b" evidence="17">
    <location>
        <begin position="21"/>
        <end position="184"/>
    </location>
</feature>
<comment type="subunit">
    <text evidence="13">F-type ATPases have 2 components, F(1) - the catalytic core - and F(0) - the membrane proton channel. F(1) has five subunits: alpha(3), beta(3), gamma(1), delta(1), epsilon(1). F(0) has four main subunits: a(1), b(2) and c(10-14). The alpha and beta chains form an alternating ring which encloses part of the gamma chain. F(1) is attached to F(0) by a central stalk formed by the gamma and epsilon chains, while a peripheral stalk is formed by the delta and b chains.</text>
</comment>
<keyword evidence="8 15" id="KW-0406">Ion transport</keyword>
<dbReference type="SUPFAM" id="SSF81573">
    <property type="entry name" value="F1F0 ATP synthase subunit B, membrane domain"/>
    <property type="match status" value="1"/>
</dbReference>
<evidence type="ECO:0000256" key="2">
    <source>
        <dbReference type="ARBA" id="ARBA00022448"/>
    </source>
</evidence>
<evidence type="ECO:0000256" key="6">
    <source>
        <dbReference type="ARBA" id="ARBA00022781"/>
    </source>
</evidence>
<keyword evidence="2 15" id="KW-0813">Transport</keyword>
<evidence type="ECO:0000256" key="9">
    <source>
        <dbReference type="ARBA" id="ARBA00023136"/>
    </source>
</evidence>
<comment type="caution">
    <text evidence="18">The sequence shown here is derived from an EMBL/GenBank/DDBJ whole genome shotgun (WGS) entry which is preliminary data.</text>
</comment>
<dbReference type="InterPro" id="IPR005864">
    <property type="entry name" value="ATP_synth_F0_bsu_bac"/>
</dbReference>
<comment type="subcellular location">
    <subcellularLocation>
        <location evidence="15">Cell membrane</location>
        <topology evidence="15">Single-pass membrane protein</topology>
    </subcellularLocation>
    <subcellularLocation>
        <location evidence="14">Endomembrane system</location>
        <topology evidence="14">Single-pass membrane protein</topology>
    </subcellularLocation>
</comment>
<evidence type="ECO:0000256" key="3">
    <source>
        <dbReference type="ARBA" id="ARBA00022475"/>
    </source>
</evidence>
<evidence type="ECO:0000256" key="16">
    <source>
        <dbReference type="RuleBase" id="RU003848"/>
    </source>
</evidence>
<evidence type="ECO:0000256" key="15">
    <source>
        <dbReference type="HAMAP-Rule" id="MF_01398"/>
    </source>
</evidence>
<name>A0ABT7QKH0_9GAMM</name>
<dbReference type="Gene3D" id="6.10.250.1580">
    <property type="match status" value="1"/>
</dbReference>
<dbReference type="PANTHER" id="PTHR33445:SF1">
    <property type="entry name" value="ATP SYNTHASE SUBUNIT B"/>
    <property type="match status" value="1"/>
</dbReference>
<keyword evidence="7 15" id="KW-1133">Transmembrane helix</keyword>
<evidence type="ECO:0000256" key="13">
    <source>
        <dbReference type="ARBA" id="ARBA00026054"/>
    </source>
</evidence>
<dbReference type="InterPro" id="IPR002146">
    <property type="entry name" value="ATP_synth_b/b'su_bac/chlpt"/>
</dbReference>
<proteinExistence type="inferred from homology"/>
<dbReference type="PANTHER" id="PTHR33445">
    <property type="entry name" value="ATP SYNTHASE SUBUNIT B', CHLOROPLASTIC"/>
    <property type="match status" value="1"/>
</dbReference>
<gene>
    <name evidence="15" type="primary">atpF</name>
    <name evidence="18" type="ORF">NQX30_02290</name>
</gene>